<dbReference type="AlphaFoldDB" id="A0A9W9J5I4"/>
<evidence type="ECO:0000256" key="1">
    <source>
        <dbReference type="ARBA" id="ARBA00004141"/>
    </source>
</evidence>
<comment type="caution">
    <text evidence="7">The sequence shown here is derived from an EMBL/GenBank/DDBJ whole genome shotgun (WGS) entry which is preliminary data.</text>
</comment>
<feature type="transmembrane region" description="Helical" evidence="5">
    <location>
        <begin position="74"/>
        <end position="97"/>
    </location>
</feature>
<dbReference type="PANTHER" id="PTHR39608">
    <property type="entry name" value="INTEGRAL MEMBRANE PROTEIN (AFU_ORTHOLOGUE AFUA_5G08640)"/>
    <property type="match status" value="1"/>
</dbReference>
<feature type="transmembrane region" description="Helical" evidence="5">
    <location>
        <begin position="126"/>
        <end position="149"/>
    </location>
</feature>
<keyword evidence="2 5" id="KW-0812">Transmembrane</keyword>
<dbReference type="Proteomes" id="UP001150904">
    <property type="component" value="Unassembled WGS sequence"/>
</dbReference>
<dbReference type="GeneID" id="83184305"/>
<dbReference type="PANTHER" id="PTHR39608:SF2">
    <property type="entry name" value="MARVEL DOMAIN-CONTAINING PROTEIN"/>
    <property type="match status" value="1"/>
</dbReference>
<feature type="domain" description="MARVEL" evidence="6">
    <location>
        <begin position="13"/>
        <end position="129"/>
    </location>
</feature>
<protein>
    <recommendedName>
        <fullName evidence="6">MARVEL domain-containing protein</fullName>
    </recommendedName>
</protein>
<reference evidence="7" key="1">
    <citation type="submission" date="2022-12" db="EMBL/GenBank/DDBJ databases">
        <authorList>
            <person name="Petersen C."/>
        </authorList>
    </citation>
    <scope>NUCLEOTIDE SEQUENCE</scope>
    <source>
        <strain evidence="7">IBT 15544</strain>
    </source>
</reference>
<evidence type="ECO:0000256" key="4">
    <source>
        <dbReference type="ARBA" id="ARBA00023136"/>
    </source>
</evidence>
<sequence length="178" mass="20079">MDNFFSHPTGLVAWIARLLQYISSIILIGITGWAVRHTKSVTVIYTLVIAILTLVILPFAILTSCISRRHKWHVLPLVAIDGILSYLWLTSAIFLALDFNQHNCRRTRWNGEIVCSRQYAAEAFSFIALQVISYFVTLMALVVELAYIYSVKPGTAPVMEEVRPEQRIEQNLTAAGVL</sequence>
<dbReference type="RefSeq" id="XP_058303903.1">
    <property type="nucleotide sequence ID" value="XM_058457004.1"/>
</dbReference>
<comment type="subcellular location">
    <subcellularLocation>
        <location evidence="1">Membrane</location>
        <topology evidence="1">Multi-pass membrane protein</topology>
    </subcellularLocation>
</comment>
<evidence type="ECO:0000313" key="7">
    <source>
        <dbReference type="EMBL" id="KAJ5190963.1"/>
    </source>
</evidence>
<keyword evidence="3 5" id="KW-1133">Transmembrane helix</keyword>
<feature type="transmembrane region" description="Helical" evidence="5">
    <location>
        <begin position="12"/>
        <end position="35"/>
    </location>
</feature>
<accession>A0A9W9J5I4</accession>
<keyword evidence="4 5" id="KW-0472">Membrane</keyword>
<feature type="transmembrane region" description="Helical" evidence="5">
    <location>
        <begin position="42"/>
        <end position="62"/>
    </location>
</feature>
<dbReference type="EMBL" id="JAPQKR010000016">
    <property type="protein sequence ID" value="KAJ5190963.1"/>
    <property type="molecule type" value="Genomic_DNA"/>
</dbReference>
<keyword evidence="8" id="KW-1185">Reference proteome</keyword>
<organism evidence="7 8">
    <name type="scientific">Penicillium cinerascens</name>
    <dbReference type="NCBI Taxonomy" id="70096"/>
    <lineage>
        <taxon>Eukaryota</taxon>
        <taxon>Fungi</taxon>
        <taxon>Dikarya</taxon>
        <taxon>Ascomycota</taxon>
        <taxon>Pezizomycotina</taxon>
        <taxon>Eurotiomycetes</taxon>
        <taxon>Eurotiomycetidae</taxon>
        <taxon>Eurotiales</taxon>
        <taxon>Aspergillaceae</taxon>
        <taxon>Penicillium</taxon>
    </lineage>
</organism>
<reference evidence="7" key="2">
    <citation type="journal article" date="2023" name="IMA Fungus">
        <title>Comparative genomic study of the Penicillium genus elucidates a diverse pangenome and 15 lateral gene transfer events.</title>
        <authorList>
            <person name="Petersen C."/>
            <person name="Sorensen T."/>
            <person name="Nielsen M.R."/>
            <person name="Sondergaard T.E."/>
            <person name="Sorensen J.L."/>
            <person name="Fitzpatrick D.A."/>
            <person name="Frisvad J.C."/>
            <person name="Nielsen K.L."/>
        </authorList>
    </citation>
    <scope>NUCLEOTIDE SEQUENCE</scope>
    <source>
        <strain evidence="7">IBT 15544</strain>
    </source>
</reference>
<proteinExistence type="predicted"/>
<evidence type="ECO:0000256" key="3">
    <source>
        <dbReference type="ARBA" id="ARBA00022989"/>
    </source>
</evidence>
<evidence type="ECO:0000259" key="6">
    <source>
        <dbReference type="Pfam" id="PF01284"/>
    </source>
</evidence>
<evidence type="ECO:0000256" key="2">
    <source>
        <dbReference type="ARBA" id="ARBA00022692"/>
    </source>
</evidence>
<dbReference type="InterPro" id="IPR008253">
    <property type="entry name" value="Marvel"/>
</dbReference>
<dbReference type="Pfam" id="PF01284">
    <property type="entry name" value="MARVEL"/>
    <property type="match status" value="1"/>
</dbReference>
<gene>
    <name evidence="7" type="ORF">N7498_009948</name>
</gene>
<evidence type="ECO:0000256" key="5">
    <source>
        <dbReference type="SAM" id="Phobius"/>
    </source>
</evidence>
<evidence type="ECO:0000313" key="8">
    <source>
        <dbReference type="Proteomes" id="UP001150904"/>
    </source>
</evidence>
<name>A0A9W9J5I4_9EURO</name>
<dbReference type="OrthoDB" id="20872at2759"/>
<dbReference type="GO" id="GO:0016020">
    <property type="term" value="C:membrane"/>
    <property type="evidence" value="ECO:0007669"/>
    <property type="project" value="UniProtKB-SubCell"/>
</dbReference>